<keyword evidence="1" id="KW-0677">Repeat</keyword>
<proteinExistence type="predicted"/>
<organism evidence="3 4">
    <name type="scientific">Aspergillus fumigatiaffinis</name>
    <dbReference type="NCBI Taxonomy" id="340414"/>
    <lineage>
        <taxon>Eukaryota</taxon>
        <taxon>Fungi</taxon>
        <taxon>Dikarya</taxon>
        <taxon>Ascomycota</taxon>
        <taxon>Pezizomycotina</taxon>
        <taxon>Eurotiomycetes</taxon>
        <taxon>Eurotiomycetidae</taxon>
        <taxon>Eurotiales</taxon>
        <taxon>Aspergillaceae</taxon>
        <taxon>Aspergillus</taxon>
        <taxon>Aspergillus subgen. Fumigati</taxon>
    </lineage>
</organism>
<dbReference type="PANTHER" id="PTHR46082">
    <property type="entry name" value="ATP/GTP-BINDING PROTEIN-RELATED"/>
    <property type="match status" value="1"/>
</dbReference>
<dbReference type="InterPro" id="IPR003409">
    <property type="entry name" value="MORN"/>
</dbReference>
<dbReference type="EMBL" id="JAAAPX010000087">
    <property type="protein sequence ID" value="KAF4232714.1"/>
    <property type="molecule type" value="Genomic_DNA"/>
</dbReference>
<dbReference type="SUPFAM" id="SSF82185">
    <property type="entry name" value="Histone H3 K4-specific methyltransferase SET7/9 N-terminal domain"/>
    <property type="match status" value="1"/>
</dbReference>
<comment type="caution">
    <text evidence="3">The sequence shown here is derived from an EMBL/GenBank/DDBJ whole genome shotgun (WGS) entry which is preliminary data.</text>
</comment>
<dbReference type="GO" id="GO:0003824">
    <property type="term" value="F:catalytic activity"/>
    <property type="evidence" value="ECO:0007669"/>
    <property type="project" value="InterPro"/>
</dbReference>
<dbReference type="Pfam" id="PF02493">
    <property type="entry name" value="MORN"/>
    <property type="match status" value="4"/>
</dbReference>
<evidence type="ECO:0000259" key="2">
    <source>
        <dbReference type="Pfam" id="PF01048"/>
    </source>
</evidence>
<feature type="domain" description="Nucleoside phosphorylase" evidence="2">
    <location>
        <begin position="321"/>
        <end position="439"/>
    </location>
</feature>
<reference evidence="3" key="2">
    <citation type="submission" date="2020-04" db="EMBL/GenBank/DDBJ databases">
        <authorList>
            <person name="Santos R.A.C."/>
            <person name="Steenwyk J.L."/>
            <person name="Rivero-Menendez O."/>
            <person name="Mead M.E."/>
            <person name="Silva L.P."/>
            <person name="Bastos R.W."/>
            <person name="Alastruey-Izquierdo A."/>
            <person name="Goldman G.H."/>
            <person name="Rokas A."/>
        </authorList>
    </citation>
    <scope>NUCLEOTIDE SEQUENCE</scope>
    <source>
        <strain evidence="3">CNM-CM6805</strain>
    </source>
</reference>
<dbReference type="InterPro" id="IPR035994">
    <property type="entry name" value="Nucleoside_phosphorylase_sf"/>
</dbReference>
<dbReference type="GO" id="GO:0009116">
    <property type="term" value="P:nucleoside metabolic process"/>
    <property type="evidence" value="ECO:0007669"/>
    <property type="project" value="InterPro"/>
</dbReference>
<evidence type="ECO:0000313" key="4">
    <source>
        <dbReference type="Proteomes" id="UP000653565"/>
    </source>
</evidence>
<accession>A0A8H4H1K1</accession>
<dbReference type="InterPro" id="IPR000845">
    <property type="entry name" value="Nucleoside_phosphorylase_d"/>
</dbReference>
<evidence type="ECO:0000256" key="1">
    <source>
        <dbReference type="ARBA" id="ARBA00022737"/>
    </source>
</evidence>
<keyword evidence="4" id="KW-1185">Reference proteome</keyword>
<dbReference type="Proteomes" id="UP000653565">
    <property type="component" value="Unassembled WGS sequence"/>
</dbReference>
<protein>
    <recommendedName>
        <fullName evidence="2">Nucleoside phosphorylase domain-containing protein</fullName>
    </recommendedName>
</protein>
<dbReference type="OrthoDB" id="1658288at2759"/>
<reference evidence="3" key="1">
    <citation type="journal article" date="2020" name="bioRxiv">
        <title>Genomic and phenotypic heterogeneity of clinical isolates of the human pathogens Aspergillus fumigatus, Aspergillus lentulus and Aspergillus fumigatiaffinis.</title>
        <authorList>
            <person name="dos Santos R.A.C."/>
            <person name="Steenwyk J.L."/>
            <person name="Rivero-Menendez O."/>
            <person name="Mead M.E."/>
            <person name="Silva L.P."/>
            <person name="Bastos R.W."/>
            <person name="Alastruey-Izquierdo A."/>
            <person name="Goldman G.H."/>
            <person name="Rokas A."/>
        </authorList>
    </citation>
    <scope>NUCLEOTIDE SEQUENCE</scope>
    <source>
        <strain evidence="3">CNM-CM6805</strain>
    </source>
</reference>
<dbReference type="PANTHER" id="PTHR46082:SF6">
    <property type="entry name" value="AAA+ ATPASE DOMAIN-CONTAINING PROTEIN-RELATED"/>
    <property type="match status" value="1"/>
</dbReference>
<dbReference type="Pfam" id="PF01048">
    <property type="entry name" value="PNP_UDP_1"/>
    <property type="match status" value="1"/>
</dbReference>
<evidence type="ECO:0000313" key="3">
    <source>
        <dbReference type="EMBL" id="KAF4232714.1"/>
    </source>
</evidence>
<dbReference type="Gene3D" id="2.20.110.10">
    <property type="entry name" value="Histone H3 K4-specific methyltransferase SET7/9 N-terminal domain"/>
    <property type="match status" value="1"/>
</dbReference>
<dbReference type="SUPFAM" id="SSF53167">
    <property type="entry name" value="Purine and uridine phosphorylases"/>
    <property type="match status" value="1"/>
</dbReference>
<dbReference type="AlphaFoldDB" id="A0A8H4H1K1"/>
<name>A0A8H4H1K1_9EURO</name>
<dbReference type="Gene3D" id="3.40.50.1580">
    <property type="entry name" value="Nucleoside phosphorylase domain"/>
    <property type="match status" value="1"/>
</dbReference>
<gene>
    <name evidence="3" type="ORF">CNMCM6805_009737</name>
</gene>
<sequence>MAGTYVTNLSWVTSGKPGKYTGSVILKTVGPTVTKVPDGPGKIIYNAGDSFYDGLWLNGQRWQQGQYSCPEYTYNGEWRRDAPNGRGEMRWKTKGSYIGSFVNWKCEGSGTMTSVGGDTTNGTWKSGKLHGKFTRHALDGSYYTGTWDSTTNTGQGSGLRHSADGKMLSVGQEDAPRIDRVDASNFCPPSGTKLAVDVDCSISSYPVLLWGSYIFWPLSYIDNRVSMAIVQTNTTGAIIKTVEVTGARYINSIQIDIANKRVAFVGQAGMVASLSWNVLLATPSINLGQFAPPVQSATPPVVVKNDDTETPSPPSHRHEFEIGIICALETEFDAVTPLFDQYWDEDGDRYGRVSGDQNTYTTGRIGKYNVVLALLPGMGKASAAGAAANFRSSYRGVQVALLVGICGAVPKNAEGKEILLGDVVISQHVIQYDFGRQLPDQFRRKDTLQNSLGRANADIRAFVATLRTRRFLQLLQSRMSHHLKDLQMKVDDGEYECPDIAEDRLFQPTYRHKHSEDQNCQICNRCTGKSDPVCEEALESTCAKLKCDESHLVPRERLARIEVSQNPRNAHKPAIHFGLIASGDKVMKSGEERDRIAAIDKVVAFEMEGAGVWDNLPCIIIKGVCDYADCHKSKKWQHYASATAASTMKAVLERYIQMDRR</sequence>
<dbReference type="SMART" id="SM00698">
    <property type="entry name" value="MORN"/>
    <property type="match status" value="3"/>
</dbReference>
<dbReference type="InterPro" id="IPR053137">
    <property type="entry name" value="NLR-like"/>
</dbReference>